<proteinExistence type="predicted"/>
<name>A0AAD2HID3_9AGAR</name>
<gene>
    <name evidence="2" type="ORF">MYCIT1_LOCUS25952</name>
</gene>
<feature type="compositionally biased region" description="Basic and acidic residues" evidence="1">
    <location>
        <begin position="17"/>
        <end position="27"/>
    </location>
</feature>
<evidence type="ECO:0000313" key="3">
    <source>
        <dbReference type="Proteomes" id="UP001295794"/>
    </source>
</evidence>
<accession>A0AAD2HID3</accession>
<sequence>MKGVDDVASFSGVTTNGKERGRDRGESWKGVQWVSVNLPDNSKLLRETP</sequence>
<comment type="caution">
    <text evidence="2">The sequence shown here is derived from an EMBL/GenBank/DDBJ whole genome shotgun (WGS) entry which is preliminary data.</text>
</comment>
<reference evidence="2" key="1">
    <citation type="submission" date="2023-11" db="EMBL/GenBank/DDBJ databases">
        <authorList>
            <person name="De Vega J J."/>
            <person name="De Vega J J."/>
        </authorList>
    </citation>
    <scope>NUCLEOTIDE SEQUENCE</scope>
</reference>
<dbReference type="Proteomes" id="UP001295794">
    <property type="component" value="Unassembled WGS sequence"/>
</dbReference>
<protein>
    <submittedName>
        <fullName evidence="2">Uncharacterized protein</fullName>
    </submittedName>
</protein>
<keyword evidence="3" id="KW-1185">Reference proteome</keyword>
<dbReference type="EMBL" id="CAVNYO010000419">
    <property type="protein sequence ID" value="CAK5277139.1"/>
    <property type="molecule type" value="Genomic_DNA"/>
</dbReference>
<feature type="region of interest" description="Disordered" evidence="1">
    <location>
        <begin position="1"/>
        <end position="31"/>
    </location>
</feature>
<organism evidence="2 3">
    <name type="scientific">Mycena citricolor</name>
    <dbReference type="NCBI Taxonomy" id="2018698"/>
    <lineage>
        <taxon>Eukaryota</taxon>
        <taxon>Fungi</taxon>
        <taxon>Dikarya</taxon>
        <taxon>Basidiomycota</taxon>
        <taxon>Agaricomycotina</taxon>
        <taxon>Agaricomycetes</taxon>
        <taxon>Agaricomycetidae</taxon>
        <taxon>Agaricales</taxon>
        <taxon>Marasmiineae</taxon>
        <taxon>Mycenaceae</taxon>
        <taxon>Mycena</taxon>
    </lineage>
</organism>
<evidence type="ECO:0000256" key="1">
    <source>
        <dbReference type="SAM" id="MobiDB-lite"/>
    </source>
</evidence>
<evidence type="ECO:0000313" key="2">
    <source>
        <dbReference type="EMBL" id="CAK5277139.1"/>
    </source>
</evidence>
<dbReference type="AlphaFoldDB" id="A0AAD2HID3"/>